<evidence type="ECO:0000313" key="5">
    <source>
        <dbReference type="Proteomes" id="UP000824998"/>
    </source>
</evidence>
<feature type="region of interest" description="Disordered" evidence="2">
    <location>
        <begin position="1119"/>
        <end position="1141"/>
    </location>
</feature>
<organism evidence="4 5">
    <name type="scientific">Amylocarpus encephaloides</name>
    <dbReference type="NCBI Taxonomy" id="45428"/>
    <lineage>
        <taxon>Eukaryota</taxon>
        <taxon>Fungi</taxon>
        <taxon>Dikarya</taxon>
        <taxon>Ascomycota</taxon>
        <taxon>Pezizomycotina</taxon>
        <taxon>Leotiomycetes</taxon>
        <taxon>Helotiales</taxon>
        <taxon>Helotiales incertae sedis</taxon>
        <taxon>Amylocarpus</taxon>
    </lineage>
</organism>
<feature type="compositionally biased region" description="Polar residues" evidence="2">
    <location>
        <begin position="1262"/>
        <end position="1290"/>
    </location>
</feature>
<feature type="region of interest" description="Disordered" evidence="2">
    <location>
        <begin position="835"/>
        <end position="946"/>
    </location>
</feature>
<feature type="domain" description="DUF676" evidence="3">
    <location>
        <begin position="28"/>
        <end position="218"/>
    </location>
</feature>
<feature type="region of interest" description="Disordered" evidence="2">
    <location>
        <begin position="1030"/>
        <end position="1049"/>
    </location>
</feature>
<dbReference type="Proteomes" id="UP000824998">
    <property type="component" value="Unassembled WGS sequence"/>
</dbReference>
<name>A0A9P7YH16_9HELO</name>
<comment type="caution">
    <text evidence="4">The sequence shown here is derived from an EMBL/GenBank/DDBJ whole genome shotgun (WGS) entry which is preliminary data.</text>
</comment>
<evidence type="ECO:0000313" key="4">
    <source>
        <dbReference type="EMBL" id="KAG9232848.1"/>
    </source>
</evidence>
<dbReference type="SUPFAM" id="SSF52540">
    <property type="entry name" value="P-loop containing nucleoside triphosphate hydrolases"/>
    <property type="match status" value="1"/>
</dbReference>
<feature type="compositionally biased region" description="Basic and acidic residues" evidence="2">
    <location>
        <begin position="868"/>
        <end position="886"/>
    </location>
</feature>
<dbReference type="PANTHER" id="PTHR48187">
    <property type="entry name" value="LD21810P"/>
    <property type="match status" value="1"/>
</dbReference>
<dbReference type="InterPro" id="IPR007751">
    <property type="entry name" value="DUF676_lipase-like"/>
</dbReference>
<protein>
    <recommendedName>
        <fullName evidence="3">DUF676 domain-containing protein</fullName>
    </recommendedName>
</protein>
<dbReference type="SUPFAM" id="SSF53474">
    <property type="entry name" value="alpha/beta-Hydrolases"/>
    <property type="match status" value="1"/>
</dbReference>
<feature type="region of interest" description="Disordered" evidence="2">
    <location>
        <begin position="321"/>
        <end position="340"/>
    </location>
</feature>
<feature type="region of interest" description="Disordered" evidence="2">
    <location>
        <begin position="1484"/>
        <end position="1506"/>
    </location>
</feature>
<evidence type="ECO:0000256" key="2">
    <source>
        <dbReference type="SAM" id="MobiDB-lite"/>
    </source>
</evidence>
<sequence>MGSAIDPTTINRYELTEVYAHPDAKVDIVLVHGLNGDPAHTWTSPKGMFWPAQLLPVTLKSAKARILVYGYNADVYAFGSGGGPSTDMIQSHAQTLLTNLANERKTEEVLDHPIIWVAHSLGGILVKKALNLSSNLKDKNFDDLRAIAVSTYGIMFLGTPHTGADPAKWGLMLQRMVKTLMPKKVVATESILIDVLQKNNETLQVINSDFLEIYQNFQVCMAHETLETDFKGTRMLIVDNISASPSLPGVKYFGIEATHSGMCKFDTKNSPGWANIAGNIKTWVEESPQVIEARRFKEREDRTRNAAEKANELMRQYGVQPITQPSTSGNTPDPGSVNNSTIIYPPQVSIPPEDPGAISQLFIKPSGFRKNSQFVGRQKELSDMHRLLFEKRKADGTSAVLVQSLPGGGKTHLARQYVYQYKDSYPGGVFWLRAKSQEELAAGYWKMAKNTVLTDPSSKVATISRDDPRQYVKMVKKWLDRHHEWLLVLDGIHFDNNDELHQFLPDSENTSLIYTSTDRSVAGNHHLMDPEVIRLPSLSAREAQKLLLLELDKREPFQTDDLKYSMELVQAMGFLPIVIHTVARRLKLTQEPLSKFARSYAAEPKLSGLGTYKAVVEHLVKLGAWEALNLIRIICFYSQHIPVEMILLGLRVLDPRIPVKAKDDFVGRSLNNTFRHLNMFALTDRNEREEPTPLESSGTSRGSRDMLAENVDVIRLHGVVQGFFIDTLDEDKTLPEWLNRAVEMFCASYEHANDRIGSKTRAGLNAGLVEDYMLYQIHGKRLQRHLNRYERRYPVLKRTNAQLSNCLTEIEMEIGQRTPESSQTIAGGRPEAFQTSIFDRTSSSSDTAGASKYDETDRSTSGSPWFGEQEHLESPSSLTHDDDHARHPNFGDQDPTYRNQLTVPMPSEDGGYDSDMEGSVAMTLQPSQGTERQPATPLSPNGGWEVVKRPRKKMPKKFDPRYDINHRTTNRLENTRYHDRAGSYRSMKTVDPRISHEIAQGVLRRSSSRAQSRGRVSGQSSAEVSLTNIAHHSPPTARGGGMIRDRSSSQRPVVVRMRSGMPSYASAVTGPTREPISGLDEVLRPAMQPRTQINGTTGSPAYTSLKRVSIDGFAHLSPPSSPWLPLAMPPYPQTPSTEREDPLHFSDHALLGLDPQDSPMADVGVFRDQSLGQDNSRSSNREHLSGPPTEIYPMKTGPVPVETRSRAHTGPRKRDLPHGYPSWDSQAYVENEQQSPSLMSLSTSNLPTRPSTFIPGRPELSFHSTSDQHGYTSQPMSRDASGQSAHSVQSRGRDRRRPSVAETEPLPQVSFSPGVPTTSYQEYQEMNDQGHLYNRSEQERNAGYPRRKSPRIGYARPVRENLEPWGGGVENLPPTSIFSRANSSTAQPQPMTSSSSPLMPQGPNSAPQLSHPPPNSFNLPGYSHGQFQPPPPPQHRTSPPHPLSSHYAPPPPPQHRTSPPHSLSSQFLPPQSMARQISAIPRSFTPVEEPDPQAPKMERNGSGSGGMVVGGGIIGFGDIHVDVRRARARVDRTWMERKESGLGQVGLGISS</sequence>
<dbReference type="InterPro" id="IPR027417">
    <property type="entry name" value="P-loop_NTPase"/>
</dbReference>
<dbReference type="InterPro" id="IPR029058">
    <property type="entry name" value="AB_hydrolase_fold"/>
</dbReference>
<dbReference type="Gene3D" id="3.40.50.300">
    <property type="entry name" value="P-loop containing nucleotide triphosphate hydrolases"/>
    <property type="match status" value="1"/>
</dbReference>
<dbReference type="OrthoDB" id="5086500at2759"/>
<feature type="compositionally biased region" description="Pro residues" evidence="2">
    <location>
        <begin position="1119"/>
        <end position="1133"/>
    </location>
</feature>
<gene>
    <name evidence="4" type="ORF">BJ875DRAFT_65725</name>
</gene>
<comment type="similarity">
    <text evidence="1">Belongs to the putative lipase ROG1 family.</text>
</comment>
<evidence type="ECO:0000259" key="3">
    <source>
        <dbReference type="Pfam" id="PF05057"/>
    </source>
</evidence>
<feature type="region of interest" description="Disordered" evidence="2">
    <location>
        <begin position="1002"/>
        <end position="1022"/>
    </location>
</feature>
<proteinExistence type="inferred from homology"/>
<dbReference type="Pfam" id="PF05057">
    <property type="entry name" value="DUF676"/>
    <property type="match status" value="1"/>
</dbReference>
<evidence type="ECO:0000256" key="1">
    <source>
        <dbReference type="ARBA" id="ARBA00007920"/>
    </source>
</evidence>
<feature type="compositionally biased region" description="Polar residues" evidence="2">
    <location>
        <begin position="835"/>
        <end position="848"/>
    </location>
</feature>
<dbReference type="PANTHER" id="PTHR48187:SF2">
    <property type="entry name" value="LD21810P"/>
    <property type="match status" value="1"/>
</dbReference>
<feature type="compositionally biased region" description="Pro residues" evidence="2">
    <location>
        <begin position="1428"/>
        <end position="1454"/>
    </location>
</feature>
<feature type="compositionally biased region" description="Low complexity" evidence="2">
    <location>
        <begin position="1004"/>
        <end position="1022"/>
    </location>
</feature>
<dbReference type="Gene3D" id="3.40.50.1820">
    <property type="entry name" value="alpha/beta hydrolase"/>
    <property type="match status" value="1"/>
</dbReference>
<keyword evidence="5" id="KW-1185">Reference proteome</keyword>
<feature type="compositionally biased region" description="Polar residues" evidence="2">
    <location>
        <begin position="1373"/>
        <end position="1408"/>
    </location>
</feature>
<feature type="compositionally biased region" description="Polar residues" evidence="2">
    <location>
        <begin position="1309"/>
        <end position="1318"/>
    </location>
</feature>
<dbReference type="EMBL" id="MU251527">
    <property type="protein sequence ID" value="KAG9232848.1"/>
    <property type="molecule type" value="Genomic_DNA"/>
</dbReference>
<feature type="compositionally biased region" description="Polar residues" evidence="2">
    <location>
        <begin position="1231"/>
        <end position="1251"/>
    </location>
</feature>
<feature type="compositionally biased region" description="Polar residues" evidence="2">
    <location>
        <begin position="922"/>
        <end position="939"/>
    </location>
</feature>
<accession>A0A9P7YH16</accession>
<reference evidence="4" key="1">
    <citation type="journal article" date="2021" name="IMA Fungus">
        <title>Genomic characterization of three marine fungi, including Emericellopsis atlantica sp. nov. with signatures of a generalist lifestyle and marine biomass degradation.</title>
        <authorList>
            <person name="Hagestad O.C."/>
            <person name="Hou L."/>
            <person name="Andersen J.H."/>
            <person name="Hansen E.H."/>
            <person name="Altermark B."/>
            <person name="Li C."/>
            <person name="Kuhnert E."/>
            <person name="Cox R.J."/>
            <person name="Crous P.W."/>
            <person name="Spatafora J.W."/>
            <person name="Lail K."/>
            <person name="Amirebrahimi M."/>
            <person name="Lipzen A."/>
            <person name="Pangilinan J."/>
            <person name="Andreopoulos W."/>
            <person name="Hayes R.D."/>
            <person name="Ng V."/>
            <person name="Grigoriev I.V."/>
            <person name="Jackson S.A."/>
            <person name="Sutton T.D.S."/>
            <person name="Dobson A.D.W."/>
            <person name="Rama T."/>
        </authorList>
    </citation>
    <scope>NUCLEOTIDE SEQUENCE</scope>
    <source>
        <strain evidence="4">TRa018bII</strain>
    </source>
</reference>
<feature type="region of interest" description="Disordered" evidence="2">
    <location>
        <begin position="1170"/>
        <end position="1318"/>
    </location>
</feature>
<feature type="region of interest" description="Disordered" evidence="2">
    <location>
        <begin position="1331"/>
        <end position="1467"/>
    </location>
</feature>